<reference evidence="2 3" key="1">
    <citation type="journal article" date="2018" name="Front. Plant Sci.">
        <title>Red Clover (Trifolium pratense) and Zigzag Clover (T. medium) - A Picture of Genomic Similarities and Differences.</title>
        <authorList>
            <person name="Dluhosova J."/>
            <person name="Istvanek J."/>
            <person name="Nedelnik J."/>
            <person name="Repkova J."/>
        </authorList>
    </citation>
    <scope>NUCLEOTIDE SEQUENCE [LARGE SCALE GENOMIC DNA]</scope>
    <source>
        <strain evidence="3">cv. 10/8</strain>
        <tissue evidence="2">Leaf</tissue>
    </source>
</reference>
<dbReference type="AlphaFoldDB" id="A0A392SBH5"/>
<keyword evidence="3" id="KW-1185">Reference proteome</keyword>
<name>A0A392SBH5_9FABA</name>
<evidence type="ECO:0000256" key="1">
    <source>
        <dbReference type="SAM" id="MobiDB-lite"/>
    </source>
</evidence>
<proteinExistence type="predicted"/>
<sequence>QTGPGHAGFTGSLVRPLIRPGYPGFHRFPCISGLNTEPNRTPPVHGPTGRTGRSDPVFKTLISMISYQLQP</sequence>
<dbReference type="EMBL" id="LXQA010354104">
    <property type="protein sequence ID" value="MCI46208.1"/>
    <property type="molecule type" value="Genomic_DNA"/>
</dbReference>
<feature type="region of interest" description="Disordered" evidence="1">
    <location>
        <begin position="33"/>
        <end position="55"/>
    </location>
</feature>
<dbReference type="Proteomes" id="UP000265520">
    <property type="component" value="Unassembled WGS sequence"/>
</dbReference>
<protein>
    <submittedName>
        <fullName evidence="2">Uncharacterized protein</fullName>
    </submittedName>
</protein>
<feature type="non-terminal residue" evidence="2">
    <location>
        <position position="1"/>
    </location>
</feature>
<comment type="caution">
    <text evidence="2">The sequence shown here is derived from an EMBL/GenBank/DDBJ whole genome shotgun (WGS) entry which is preliminary data.</text>
</comment>
<organism evidence="2 3">
    <name type="scientific">Trifolium medium</name>
    <dbReference type="NCBI Taxonomy" id="97028"/>
    <lineage>
        <taxon>Eukaryota</taxon>
        <taxon>Viridiplantae</taxon>
        <taxon>Streptophyta</taxon>
        <taxon>Embryophyta</taxon>
        <taxon>Tracheophyta</taxon>
        <taxon>Spermatophyta</taxon>
        <taxon>Magnoliopsida</taxon>
        <taxon>eudicotyledons</taxon>
        <taxon>Gunneridae</taxon>
        <taxon>Pentapetalae</taxon>
        <taxon>rosids</taxon>
        <taxon>fabids</taxon>
        <taxon>Fabales</taxon>
        <taxon>Fabaceae</taxon>
        <taxon>Papilionoideae</taxon>
        <taxon>50 kb inversion clade</taxon>
        <taxon>NPAAA clade</taxon>
        <taxon>Hologalegina</taxon>
        <taxon>IRL clade</taxon>
        <taxon>Trifolieae</taxon>
        <taxon>Trifolium</taxon>
    </lineage>
</organism>
<evidence type="ECO:0000313" key="3">
    <source>
        <dbReference type="Proteomes" id="UP000265520"/>
    </source>
</evidence>
<evidence type="ECO:0000313" key="2">
    <source>
        <dbReference type="EMBL" id="MCI46208.1"/>
    </source>
</evidence>
<accession>A0A392SBH5</accession>